<accession>A0A4R3RGX2</accession>
<comment type="caution">
    <text evidence="2">The sequence shown here is derived from an EMBL/GenBank/DDBJ whole genome shotgun (WGS) entry which is preliminary data.</text>
</comment>
<dbReference type="EMBL" id="SMBK01000011">
    <property type="protein sequence ID" value="TCU34850.1"/>
    <property type="molecule type" value="Genomic_DNA"/>
</dbReference>
<protein>
    <submittedName>
        <fullName evidence="2">Uncharacterized protein</fullName>
    </submittedName>
</protein>
<proteinExistence type="predicted"/>
<feature type="region of interest" description="Disordered" evidence="1">
    <location>
        <begin position="54"/>
        <end position="81"/>
    </location>
</feature>
<evidence type="ECO:0000313" key="3">
    <source>
        <dbReference type="Proteomes" id="UP000295507"/>
    </source>
</evidence>
<organism evidence="2 3">
    <name type="scientific">Rhizobium azibense</name>
    <dbReference type="NCBI Taxonomy" id="1136135"/>
    <lineage>
        <taxon>Bacteria</taxon>
        <taxon>Pseudomonadati</taxon>
        <taxon>Pseudomonadota</taxon>
        <taxon>Alphaproteobacteria</taxon>
        <taxon>Hyphomicrobiales</taxon>
        <taxon>Rhizobiaceae</taxon>
        <taxon>Rhizobium/Agrobacterium group</taxon>
        <taxon>Rhizobium</taxon>
    </lineage>
</organism>
<gene>
    <name evidence="2" type="ORF">EV129_111160</name>
</gene>
<evidence type="ECO:0000313" key="2">
    <source>
        <dbReference type="EMBL" id="TCU34850.1"/>
    </source>
</evidence>
<dbReference type="AlphaFoldDB" id="A0A4R3RGX2"/>
<dbReference type="Proteomes" id="UP000295507">
    <property type="component" value="Unassembled WGS sequence"/>
</dbReference>
<name>A0A4R3RGX2_9HYPH</name>
<evidence type="ECO:0000256" key="1">
    <source>
        <dbReference type="SAM" id="MobiDB-lite"/>
    </source>
</evidence>
<reference evidence="2 3" key="1">
    <citation type="submission" date="2019-03" db="EMBL/GenBank/DDBJ databases">
        <title>Genomic Encyclopedia of Type Strains, Phase IV (KMG-V): Genome sequencing to study the core and pangenomes of soil and plant-associated prokaryotes.</title>
        <authorList>
            <person name="Whitman W."/>
        </authorList>
    </citation>
    <scope>NUCLEOTIDE SEQUENCE [LARGE SCALE GENOMIC DNA]</scope>
    <source>
        <strain evidence="2 3">IE4868</strain>
    </source>
</reference>
<sequence>MVNLSLGIFLALAEVFPRTNCSQIKFISAIDYTRELDAASFPVCFFSANPSPRRIGRTNRGNRTSSYETRRAGAKKHPPRNTVVDEGFVRL</sequence>